<evidence type="ECO:0000256" key="1">
    <source>
        <dbReference type="SAM" id="MobiDB-lite"/>
    </source>
</evidence>
<keyword evidence="2" id="KW-1185">Reference proteome</keyword>
<evidence type="ECO:0000313" key="3">
    <source>
        <dbReference type="RefSeq" id="XP_010445224.1"/>
    </source>
</evidence>
<accession>A0ABM0URW9</accession>
<dbReference type="PANTHER" id="PTHR47481">
    <property type="match status" value="1"/>
</dbReference>
<name>A0ABM0URW9_CAMSA</name>
<feature type="compositionally biased region" description="Basic residues" evidence="1">
    <location>
        <begin position="232"/>
        <end position="246"/>
    </location>
</feature>
<evidence type="ECO:0000313" key="2">
    <source>
        <dbReference type="Proteomes" id="UP000694864"/>
    </source>
</evidence>
<dbReference type="RefSeq" id="XP_010445224.1">
    <property type="nucleotide sequence ID" value="XM_010446922.1"/>
</dbReference>
<feature type="compositionally biased region" description="Low complexity" evidence="1">
    <location>
        <begin position="250"/>
        <end position="264"/>
    </location>
</feature>
<reference evidence="2" key="1">
    <citation type="journal article" date="2014" name="Nat. Commun.">
        <title>The emerging biofuel crop Camelina sativa retains a highly undifferentiated hexaploid genome structure.</title>
        <authorList>
            <person name="Kagale S."/>
            <person name="Koh C."/>
            <person name="Nixon J."/>
            <person name="Bollina V."/>
            <person name="Clarke W.E."/>
            <person name="Tuteja R."/>
            <person name="Spillane C."/>
            <person name="Robinson S.J."/>
            <person name="Links M.G."/>
            <person name="Clarke C."/>
            <person name="Higgins E.E."/>
            <person name="Huebert T."/>
            <person name="Sharpe A.G."/>
            <person name="Parkin I.A."/>
        </authorList>
    </citation>
    <scope>NUCLEOTIDE SEQUENCE [LARGE SCALE GENOMIC DNA]</scope>
    <source>
        <strain evidence="2">cv. DH55</strain>
    </source>
</reference>
<dbReference type="Pfam" id="PF14223">
    <property type="entry name" value="Retrotran_gag_2"/>
    <property type="match status" value="1"/>
</dbReference>
<feature type="compositionally biased region" description="Low complexity" evidence="1">
    <location>
        <begin position="211"/>
        <end position="225"/>
    </location>
</feature>
<dbReference type="Proteomes" id="UP000694864">
    <property type="component" value="Chromosome 11"/>
</dbReference>
<dbReference type="GeneID" id="104727855"/>
<protein>
    <submittedName>
        <fullName evidence="3">Uncharacterized protein LOC104727855</fullName>
    </submittedName>
</protein>
<sequence length="346" mass="38930">MAAPNSSNERCFGVTNIKNQMHVLLDEDEHNYDAWRELLLTHCMAFDVSGHLDGSLRPANANDDAWLKRDGLVKLWLYSTMAPPLFRSSFQTGGTARDVWNRVEAQFRNNKDARAIQLDNELRTMEIGDMTVRDYCQKMKSTAALLTNIGTQVTDRTLVMYIINGLNDKFDNIINVIKHKDPFPSYESAKSMLEWEETRLKKSTRITASHSDTSSSWTALTATTTPVQNPHFRNRNGGHRGNRRGGRGNNRGNRGHSSYNRNPWNGPPFWPPPPPYWMPQYPQGPPAPRSFPAPPQQANLVEFPLQAYTSKAIADPSSTDWYMDFGATAHLAAHAGSSNTDINAPK</sequence>
<proteinExistence type="predicted"/>
<gene>
    <name evidence="3" type="primary">LOC104727855</name>
</gene>
<dbReference type="PANTHER" id="PTHR47481:SF41">
    <property type="entry name" value="COPIA-LIKE POLYPROTEIN_RETROTRANSPOSON"/>
    <property type="match status" value="1"/>
</dbReference>
<feature type="region of interest" description="Disordered" evidence="1">
    <location>
        <begin position="203"/>
        <end position="266"/>
    </location>
</feature>
<reference evidence="3" key="2">
    <citation type="submission" date="2025-08" db="UniProtKB">
        <authorList>
            <consortium name="RefSeq"/>
        </authorList>
    </citation>
    <scope>IDENTIFICATION</scope>
    <source>
        <tissue evidence="3">Leaf</tissue>
    </source>
</reference>
<organism evidence="2 3">
    <name type="scientific">Camelina sativa</name>
    <name type="common">False flax</name>
    <name type="synonym">Myagrum sativum</name>
    <dbReference type="NCBI Taxonomy" id="90675"/>
    <lineage>
        <taxon>Eukaryota</taxon>
        <taxon>Viridiplantae</taxon>
        <taxon>Streptophyta</taxon>
        <taxon>Embryophyta</taxon>
        <taxon>Tracheophyta</taxon>
        <taxon>Spermatophyta</taxon>
        <taxon>Magnoliopsida</taxon>
        <taxon>eudicotyledons</taxon>
        <taxon>Gunneridae</taxon>
        <taxon>Pentapetalae</taxon>
        <taxon>rosids</taxon>
        <taxon>malvids</taxon>
        <taxon>Brassicales</taxon>
        <taxon>Brassicaceae</taxon>
        <taxon>Camelineae</taxon>
        <taxon>Camelina</taxon>
    </lineage>
</organism>